<gene>
    <name evidence="1" type="ORF">O6H91_02G138000</name>
</gene>
<name>A0ACC2ELG8_DIPCM</name>
<dbReference type="Proteomes" id="UP001162992">
    <property type="component" value="Chromosome 2"/>
</dbReference>
<comment type="caution">
    <text evidence="1">The sequence shown here is derived from an EMBL/GenBank/DDBJ whole genome shotgun (WGS) entry which is preliminary data.</text>
</comment>
<evidence type="ECO:0000313" key="1">
    <source>
        <dbReference type="EMBL" id="KAJ7567235.1"/>
    </source>
</evidence>
<sequence length="429" mass="48450">MAKRLYEVWKGSNKFLFCGRLIFGPDVRSLVVTLFLIIVPVAIFSGFVARHFIHKFSHHAGVAVLAVGVVYTVFVLMLLLLTSGRDPGIVPRNAHPPEEDLEVPISPSEWGDPTRFQMRRAKDVTMNGVAVKVKYCDTCMLYRPPRCSHCSICNNCVERFDHHCPWVGQCIGQRNYRFFFMFLLSTTILCIYVFAISALYIKFLMDEGPYSVWRAMGKSPAAVLLMAYCFIAVWFVGGLTAFHLFLISTNQTTYENFRYLYDGEVNPYNQGCFRNFQETFCSKVTPSQNNFRARVPLEGSSETVEQPSYNSRQNMLTPKTKVDFETVDKQDWSTAGEHFISDEALEDVHCRICTGGDIGLEIKIDLDDAFSRMLTHVPSEGGESRTSAHPRRSSWGRQSGSWERAPDILALAAGVEGRANDDSMPSGNR</sequence>
<accession>A0ACC2ELG8</accession>
<protein>
    <submittedName>
        <fullName evidence="1">Uncharacterized protein</fullName>
    </submittedName>
</protein>
<evidence type="ECO:0000313" key="2">
    <source>
        <dbReference type="Proteomes" id="UP001162992"/>
    </source>
</evidence>
<dbReference type="EMBL" id="CM055093">
    <property type="protein sequence ID" value="KAJ7567235.1"/>
    <property type="molecule type" value="Genomic_DNA"/>
</dbReference>
<keyword evidence="2" id="KW-1185">Reference proteome</keyword>
<organism evidence="1 2">
    <name type="scientific">Diphasiastrum complanatum</name>
    <name type="common">Issler's clubmoss</name>
    <name type="synonym">Lycopodium complanatum</name>
    <dbReference type="NCBI Taxonomy" id="34168"/>
    <lineage>
        <taxon>Eukaryota</taxon>
        <taxon>Viridiplantae</taxon>
        <taxon>Streptophyta</taxon>
        <taxon>Embryophyta</taxon>
        <taxon>Tracheophyta</taxon>
        <taxon>Lycopodiopsida</taxon>
        <taxon>Lycopodiales</taxon>
        <taxon>Lycopodiaceae</taxon>
        <taxon>Lycopodioideae</taxon>
        <taxon>Diphasiastrum</taxon>
    </lineage>
</organism>
<proteinExistence type="predicted"/>
<reference evidence="2" key="1">
    <citation type="journal article" date="2024" name="Proc. Natl. Acad. Sci. U.S.A.">
        <title>Extraordinary preservation of gene collinearity over three hundred million years revealed in homosporous lycophytes.</title>
        <authorList>
            <person name="Li C."/>
            <person name="Wickell D."/>
            <person name="Kuo L.Y."/>
            <person name="Chen X."/>
            <person name="Nie B."/>
            <person name="Liao X."/>
            <person name="Peng D."/>
            <person name="Ji J."/>
            <person name="Jenkins J."/>
            <person name="Williams M."/>
            <person name="Shu S."/>
            <person name="Plott C."/>
            <person name="Barry K."/>
            <person name="Rajasekar S."/>
            <person name="Grimwood J."/>
            <person name="Han X."/>
            <person name="Sun S."/>
            <person name="Hou Z."/>
            <person name="He W."/>
            <person name="Dai G."/>
            <person name="Sun C."/>
            <person name="Schmutz J."/>
            <person name="Leebens-Mack J.H."/>
            <person name="Li F.W."/>
            <person name="Wang L."/>
        </authorList>
    </citation>
    <scope>NUCLEOTIDE SEQUENCE [LARGE SCALE GENOMIC DNA]</scope>
    <source>
        <strain evidence="2">cv. PW_Plant_1</strain>
    </source>
</reference>